<dbReference type="GO" id="GO:0005634">
    <property type="term" value="C:nucleus"/>
    <property type="evidence" value="ECO:0007669"/>
    <property type="project" value="TreeGrafter"/>
</dbReference>
<dbReference type="InterPro" id="IPR002190">
    <property type="entry name" value="MHD_dom"/>
</dbReference>
<protein>
    <recommendedName>
        <fullName evidence="2">MAGE domain-containing protein</fullName>
    </recommendedName>
</protein>
<dbReference type="OrthoDB" id="205198at2759"/>
<dbReference type="PROSITE" id="PS50838">
    <property type="entry name" value="MAGE"/>
    <property type="match status" value="1"/>
</dbReference>
<dbReference type="FunFam" id="1.10.10.1210:FF:000001">
    <property type="entry name" value="melanoma-associated antigen D1"/>
    <property type="match status" value="1"/>
</dbReference>
<dbReference type="Proteomes" id="UP000265040">
    <property type="component" value="Chromosome 7"/>
</dbReference>
<dbReference type="SMART" id="SM01373">
    <property type="entry name" value="MAGE"/>
    <property type="match status" value="1"/>
</dbReference>
<dbReference type="FunCoup" id="A0A7N6A6C8">
    <property type="interactions" value="716"/>
</dbReference>
<evidence type="ECO:0000259" key="2">
    <source>
        <dbReference type="PROSITE" id="PS50838"/>
    </source>
</evidence>
<dbReference type="InParanoid" id="A0A7N6A6C8"/>
<dbReference type="RefSeq" id="XP_026223121.1">
    <property type="nucleotide sequence ID" value="XM_026367336.1"/>
</dbReference>
<dbReference type="RefSeq" id="XP_026223122.1">
    <property type="nucleotide sequence ID" value="XM_026367337.1"/>
</dbReference>
<evidence type="ECO:0000313" key="4">
    <source>
        <dbReference type="Proteomes" id="UP000265040"/>
    </source>
</evidence>
<reference evidence="3" key="2">
    <citation type="submission" date="2025-08" db="UniProtKB">
        <authorList>
            <consortium name="Ensembl"/>
        </authorList>
    </citation>
    <scope>IDENTIFICATION</scope>
</reference>
<dbReference type="PANTHER" id="PTHR11736">
    <property type="entry name" value="MELANOMA-ASSOCIATED ANTIGEN MAGE ANTIGEN"/>
    <property type="match status" value="1"/>
</dbReference>
<dbReference type="InterPro" id="IPR037445">
    <property type="entry name" value="MAGE"/>
</dbReference>
<dbReference type="Ensembl" id="ENSATET00000045174.2">
    <property type="protein sequence ID" value="ENSATEP00000043835.1"/>
    <property type="gene ID" value="ENSATEG00000029306.2"/>
</dbReference>
<feature type="compositionally biased region" description="Polar residues" evidence="1">
    <location>
        <begin position="34"/>
        <end position="43"/>
    </location>
</feature>
<reference evidence="3" key="1">
    <citation type="submission" date="2021-04" db="EMBL/GenBank/DDBJ databases">
        <authorList>
            <consortium name="Wellcome Sanger Institute Data Sharing"/>
        </authorList>
    </citation>
    <scope>NUCLEOTIDE SEQUENCE [LARGE SCALE GENOMIC DNA]</scope>
</reference>
<dbReference type="Gene3D" id="1.10.10.1200">
    <property type="entry name" value="MAGE homology domain, winged helix WH1 motif"/>
    <property type="match status" value="1"/>
</dbReference>
<sequence>MTQRKRLSNTQSSFQSRRQPSTFMAQEEDDDDPSFTQPSTSQVQRGLEKLSAAQVDQKTAEVVQYFLVKDQKKIPIRRADLVKHVLKEYRSIYPEIMKRAARTFDQVFGLKLIEIDTKNHMYILINKLETAEGAPPINSPSNPKMALLFVILSVIFMKGGVVKENVIWNTLKKLRVDPADKHEEFGDVKKVLTDEFVRQRYLEYVRIPHTEPVEHEFHWGQRADLEVSKAKILEFIGQLHEQDPQSWIQQYREAHSSSTSAQPNNSSQR</sequence>
<evidence type="ECO:0000256" key="1">
    <source>
        <dbReference type="SAM" id="MobiDB-lite"/>
    </source>
</evidence>
<reference evidence="3" key="3">
    <citation type="submission" date="2025-09" db="UniProtKB">
        <authorList>
            <consortium name="Ensembl"/>
        </authorList>
    </citation>
    <scope>IDENTIFICATION</scope>
</reference>
<feature type="compositionally biased region" description="Low complexity" evidence="1">
    <location>
        <begin position="256"/>
        <end position="269"/>
    </location>
</feature>
<dbReference type="OMA" id="KITYSWG"/>
<dbReference type="InterPro" id="IPR041899">
    <property type="entry name" value="MAGE_WH2"/>
</dbReference>
<name>A0A7N6A6C8_ANATE</name>
<accession>A0A7N6A6C8</accession>
<dbReference type="CTD" id="386658"/>
<feature type="domain" description="MAGE" evidence="2">
    <location>
        <begin position="55"/>
        <end position="254"/>
    </location>
</feature>
<keyword evidence="4" id="KW-1185">Reference proteome</keyword>
<feature type="region of interest" description="Disordered" evidence="1">
    <location>
        <begin position="249"/>
        <end position="269"/>
    </location>
</feature>
<dbReference type="RefSeq" id="XP_026223123.1">
    <property type="nucleotide sequence ID" value="XM_026367338.1"/>
</dbReference>
<evidence type="ECO:0000313" key="3">
    <source>
        <dbReference type="Ensembl" id="ENSATEP00000043835.1"/>
    </source>
</evidence>
<dbReference type="AlphaFoldDB" id="A0A7N6A6C8"/>
<dbReference type="Pfam" id="PF01454">
    <property type="entry name" value="MAGE"/>
    <property type="match status" value="1"/>
</dbReference>
<organism evidence="3 4">
    <name type="scientific">Anabas testudineus</name>
    <name type="common">Climbing perch</name>
    <name type="synonym">Anthias testudineus</name>
    <dbReference type="NCBI Taxonomy" id="64144"/>
    <lineage>
        <taxon>Eukaryota</taxon>
        <taxon>Metazoa</taxon>
        <taxon>Chordata</taxon>
        <taxon>Craniata</taxon>
        <taxon>Vertebrata</taxon>
        <taxon>Euteleostomi</taxon>
        <taxon>Actinopterygii</taxon>
        <taxon>Neopterygii</taxon>
        <taxon>Teleostei</taxon>
        <taxon>Neoteleostei</taxon>
        <taxon>Acanthomorphata</taxon>
        <taxon>Anabantaria</taxon>
        <taxon>Anabantiformes</taxon>
        <taxon>Anabantoidei</taxon>
        <taxon>Anabantidae</taxon>
        <taxon>Anabas</taxon>
    </lineage>
</organism>
<dbReference type="PANTHER" id="PTHR11736:SF14">
    <property type="entry name" value="NSE3 HOMOLOG, SMC5-SMC6 COMPLEX COMPONENT"/>
    <property type="match status" value="1"/>
</dbReference>
<dbReference type="GeneTree" id="ENSGT00940000164454"/>
<dbReference type="InterPro" id="IPR041898">
    <property type="entry name" value="MAGE_WH1"/>
</dbReference>
<feature type="compositionally biased region" description="Polar residues" evidence="1">
    <location>
        <begin position="8"/>
        <end position="24"/>
    </location>
</feature>
<feature type="region of interest" description="Disordered" evidence="1">
    <location>
        <begin position="1"/>
        <end position="43"/>
    </location>
</feature>
<dbReference type="GeneID" id="113167024"/>
<proteinExistence type="predicted"/>
<dbReference type="Gene3D" id="1.10.10.1210">
    <property type="entry name" value="MAGE homology domain, winged helix WH2 motif"/>
    <property type="match status" value="1"/>
</dbReference>